<organism evidence="1 2">
    <name type="scientific">Pseudomonas fulva</name>
    <dbReference type="NCBI Taxonomy" id="47880"/>
    <lineage>
        <taxon>Bacteria</taxon>
        <taxon>Pseudomonadati</taxon>
        <taxon>Pseudomonadota</taxon>
        <taxon>Gammaproteobacteria</taxon>
        <taxon>Pseudomonadales</taxon>
        <taxon>Pseudomonadaceae</taxon>
        <taxon>Pseudomonas</taxon>
    </lineage>
</organism>
<evidence type="ECO:0000313" key="2">
    <source>
        <dbReference type="Proteomes" id="UP000594430"/>
    </source>
</evidence>
<reference evidence="1 2" key="1">
    <citation type="submission" date="2020-11" db="EMBL/GenBank/DDBJ databases">
        <title>Pseudomonas fulva producing VIM-24.</title>
        <authorList>
            <person name="Liu S."/>
        </authorList>
    </citation>
    <scope>NUCLEOTIDE SEQUENCE [LARGE SCALE GENOMIC DNA]</scope>
    <source>
        <strain evidence="1 2">ZDHY414</strain>
    </source>
</reference>
<accession>A0A7S9LBR8</accession>
<name>A0A7S9LBR8_9PSED</name>
<sequence length="68" mass="7438">MNESSKQTRLFYQNGKLITLVSPEQRQQIFRSPDTALAETRVDSGPALLGTDAQGSVLMVQSEDQAPS</sequence>
<dbReference type="Proteomes" id="UP000594430">
    <property type="component" value="Chromosome"/>
</dbReference>
<dbReference type="RefSeq" id="WP_028687870.1">
    <property type="nucleotide sequence ID" value="NZ_BQHM01000033.1"/>
</dbReference>
<dbReference type="GeneID" id="93442121"/>
<evidence type="ECO:0000313" key="1">
    <source>
        <dbReference type="EMBL" id="QPH51078.1"/>
    </source>
</evidence>
<gene>
    <name evidence="1" type="ORF">IZU98_10500</name>
</gene>
<protein>
    <submittedName>
        <fullName evidence="1">Uncharacterized protein</fullName>
    </submittedName>
</protein>
<proteinExistence type="predicted"/>
<dbReference type="AlphaFoldDB" id="A0A7S9LBR8"/>
<dbReference type="EMBL" id="CP064946">
    <property type="protein sequence ID" value="QPH51078.1"/>
    <property type="molecule type" value="Genomic_DNA"/>
</dbReference>